<evidence type="ECO:0000313" key="7">
    <source>
        <dbReference type="Proteomes" id="UP000198619"/>
    </source>
</evidence>
<dbReference type="Pfam" id="PF00550">
    <property type="entry name" value="PP-binding"/>
    <property type="match status" value="1"/>
</dbReference>
<feature type="domain" description="Carrier" evidence="4">
    <location>
        <begin position="1174"/>
        <end position="1249"/>
    </location>
</feature>
<dbReference type="SMART" id="SM00822">
    <property type="entry name" value="PKS_KR"/>
    <property type="match status" value="1"/>
</dbReference>
<dbReference type="CDD" id="cd00833">
    <property type="entry name" value="PKS"/>
    <property type="match status" value="1"/>
</dbReference>
<evidence type="ECO:0000256" key="3">
    <source>
        <dbReference type="ARBA" id="ARBA00022679"/>
    </source>
</evidence>
<dbReference type="Pfam" id="PF08659">
    <property type="entry name" value="KR"/>
    <property type="match status" value="1"/>
</dbReference>
<accession>A0A1I0Y3Y9</accession>
<dbReference type="InterPro" id="IPR014030">
    <property type="entry name" value="Ketoacyl_synth_N"/>
</dbReference>
<dbReference type="GO" id="GO:0005737">
    <property type="term" value="C:cytoplasm"/>
    <property type="evidence" value="ECO:0007669"/>
    <property type="project" value="TreeGrafter"/>
</dbReference>
<dbReference type="InterPro" id="IPR050091">
    <property type="entry name" value="PKS_NRPS_Biosynth_Enz"/>
</dbReference>
<dbReference type="InterPro" id="IPR014031">
    <property type="entry name" value="Ketoacyl_synth_C"/>
</dbReference>
<feature type="domain" description="Ketosynthase family 3 (KS3)" evidence="5">
    <location>
        <begin position="26"/>
        <end position="449"/>
    </location>
</feature>
<dbReference type="CDD" id="cd08953">
    <property type="entry name" value="KR_2_SDR_x"/>
    <property type="match status" value="1"/>
</dbReference>
<evidence type="ECO:0000259" key="5">
    <source>
        <dbReference type="PROSITE" id="PS52004"/>
    </source>
</evidence>
<organism evidence="6 7">
    <name type="scientific">Clostridium frigidicarnis</name>
    <dbReference type="NCBI Taxonomy" id="84698"/>
    <lineage>
        <taxon>Bacteria</taxon>
        <taxon>Bacillati</taxon>
        <taxon>Bacillota</taxon>
        <taxon>Clostridia</taxon>
        <taxon>Eubacteriales</taxon>
        <taxon>Clostridiaceae</taxon>
        <taxon>Clostridium</taxon>
    </lineage>
</organism>
<dbReference type="PANTHER" id="PTHR43775">
    <property type="entry name" value="FATTY ACID SYNTHASE"/>
    <property type="match status" value="1"/>
</dbReference>
<dbReference type="Pfam" id="PF22621">
    <property type="entry name" value="CurL-like_PKS_C"/>
    <property type="match status" value="1"/>
</dbReference>
<dbReference type="InterPro" id="IPR009081">
    <property type="entry name" value="PP-bd_ACP"/>
</dbReference>
<dbReference type="SUPFAM" id="SSF51735">
    <property type="entry name" value="NAD(P)-binding Rossmann-fold domains"/>
    <property type="match status" value="2"/>
</dbReference>
<evidence type="ECO:0000259" key="4">
    <source>
        <dbReference type="PROSITE" id="PS50075"/>
    </source>
</evidence>
<name>A0A1I0Y3Y9_9CLOT</name>
<dbReference type="STRING" id="84698.SAMN04488528_10113"/>
<dbReference type="InterPro" id="IPR049490">
    <property type="entry name" value="C883_1060-like_KR_N"/>
</dbReference>
<dbReference type="Gene3D" id="3.40.50.720">
    <property type="entry name" value="NAD(P)-binding Rossmann-like Domain"/>
    <property type="match status" value="1"/>
</dbReference>
<keyword evidence="2" id="KW-0597">Phosphoprotein</keyword>
<dbReference type="SMART" id="SM00825">
    <property type="entry name" value="PKS_KS"/>
    <property type="match status" value="1"/>
</dbReference>
<dbReference type="SUPFAM" id="SSF53901">
    <property type="entry name" value="Thiolase-like"/>
    <property type="match status" value="1"/>
</dbReference>
<dbReference type="Pfam" id="PF02801">
    <property type="entry name" value="Ketoacyl-synt_C"/>
    <property type="match status" value="1"/>
</dbReference>
<reference evidence="6 7" key="1">
    <citation type="submission" date="2016-10" db="EMBL/GenBank/DDBJ databases">
        <authorList>
            <person name="de Groot N.N."/>
        </authorList>
    </citation>
    <scope>NUCLEOTIDE SEQUENCE [LARGE SCALE GENOMIC DNA]</scope>
    <source>
        <strain evidence="6 7">DSM 12271</strain>
    </source>
</reference>
<dbReference type="OrthoDB" id="9765680at2"/>
<dbReference type="GO" id="GO:0071770">
    <property type="term" value="P:DIM/DIP cell wall layer assembly"/>
    <property type="evidence" value="ECO:0007669"/>
    <property type="project" value="TreeGrafter"/>
</dbReference>
<dbReference type="InterPro" id="IPR013968">
    <property type="entry name" value="PKS_KR"/>
</dbReference>
<dbReference type="InterPro" id="IPR036736">
    <property type="entry name" value="ACP-like_sf"/>
</dbReference>
<proteinExistence type="predicted"/>
<sequence>MENLRFDDFNLNKSEINKSNIKKINKNDIAIIGISAKLPKADNVNDFWKNIRDGVDCISSISDNRADDISSYFRKKTGKINELKFEEGAYLEEIDKFDYKFFKLSPKEASVIDPNQRLFLETSYSVIEDAGYGGKKIRGTKTGVFVGAMCDPEYKRMIAEAEPESLPISVPGNLPAIIASRISYILDLKGPSMVVNTTCSSSLVAVHMACDSIRKGECEIAIAGGVQIYLLPIRQVRLGIESSDSRTKTFDFSSDGTGGGEGVAAILLKPLYKAIKDRDNIYAVIKGSAINQDGSSISLTAPNAVAQEEVISKAWVESGINPETISYIEAHGTGTKLGDPIEVDGLKRAFRRYTKKTQFCAVGSVKTNLGHLDSSAGIVGLIKAVLALKNKMIPPIVHFKRPNPKIKFIESPLYINDILKEWKEGEFPRRCGVSSFGMSGTNCHVVLEEAPEVEGNIVENEFNILTVSAVTKESLINLLKGSKAYIYSMKESNINDVCYTANTGRHHHKHRIAIIGKSKNDFIEKIEALNLEAFENINYGHVYYGKHDVRSKDNGKEGVKYITTDMQNELSNLANDSIRKYIDEKGITDLERLCDFYIKGADVNWELLYSNERNRKLSLPTYPFKKERCWINLSCCDETLEQYDDNFYFKTIWENYEPKQTNNIKLNKKILLLKGRKQKVNDLVYDLKMQEYSVIDVELGKKFKKISNDKYIIENTIDNYSELFKEIDLNNIAYIIHTFTINECEAINTLPEFEQTQDMGVYSLFYMLKALPLSRVSEKINIIILSEFVNKITNSDKCIKPQNATLFGLTKSLIWEYPQINCRCVDIDELTNTSSLTNEIISDSSDYIVAYRNNKRYIEVLDKLNIENRTIDNFTVKEDGVYVITGGLGRIGIEIAKYLASKGNINIILINRTSMPRRLEWNKIISDGCDEKVKKRILDIIEIEKNGSKVECVSVDICEENKFIKVCEEIRNKYKRINGVIHSAGEGVGATGSPICEEDEEIFTKVLLPKVKGTLILNNALKDDKLDFFIMFSSVITLMGGVGSSHYTAANYFLDSLTSFRNNQGMRTITINWPAWDKDNLIKDAKIIEKKQLFNILQPSKAINCFDKVINSTESKVIVGNLNYESDVLELKNLFPFKLSDDLEANLNKYKKISNSIDNKDKCMTMEQEKNNDYSYTGIEKSIADIWQKVLGFNEIDIYDNFFEIGGDSILASRVFTLIDKEYPGKIKLIDLFSYTTVSKLSEFIASKFKCEYVNQNKIENCECKDIEQDDVSDLISKLQNDELNIDEVVNMFNLMEGKDE</sequence>
<keyword evidence="1" id="KW-0596">Phosphopantetheine</keyword>
<dbReference type="PROSITE" id="PS50075">
    <property type="entry name" value="CARRIER"/>
    <property type="match status" value="1"/>
</dbReference>
<protein>
    <submittedName>
        <fullName evidence="6">Phosphopantetheine attachment site</fullName>
    </submittedName>
</protein>
<dbReference type="InterPro" id="IPR036291">
    <property type="entry name" value="NAD(P)-bd_dom_sf"/>
</dbReference>
<dbReference type="InterPro" id="IPR057326">
    <property type="entry name" value="KR_dom"/>
</dbReference>
<dbReference type="GO" id="GO:0006633">
    <property type="term" value="P:fatty acid biosynthetic process"/>
    <property type="evidence" value="ECO:0007669"/>
    <property type="project" value="TreeGrafter"/>
</dbReference>
<dbReference type="SUPFAM" id="SSF47336">
    <property type="entry name" value="ACP-like"/>
    <property type="match status" value="1"/>
</dbReference>
<dbReference type="Gene3D" id="1.10.1240.100">
    <property type="match status" value="1"/>
</dbReference>
<dbReference type="Proteomes" id="UP000198619">
    <property type="component" value="Unassembled WGS sequence"/>
</dbReference>
<evidence type="ECO:0000256" key="2">
    <source>
        <dbReference type="ARBA" id="ARBA00022553"/>
    </source>
</evidence>
<gene>
    <name evidence="6" type="ORF">SAMN04488528_10113</name>
</gene>
<evidence type="ECO:0000313" key="6">
    <source>
        <dbReference type="EMBL" id="SFB07617.1"/>
    </source>
</evidence>
<dbReference type="EMBL" id="FOKI01000011">
    <property type="protein sequence ID" value="SFB07617.1"/>
    <property type="molecule type" value="Genomic_DNA"/>
</dbReference>
<dbReference type="Gene3D" id="1.10.1200.10">
    <property type="entry name" value="ACP-like"/>
    <property type="match status" value="1"/>
</dbReference>
<keyword evidence="3" id="KW-0808">Transferase</keyword>
<evidence type="ECO:0000256" key="1">
    <source>
        <dbReference type="ARBA" id="ARBA00022450"/>
    </source>
</evidence>
<dbReference type="PROSITE" id="PS52004">
    <property type="entry name" value="KS3_2"/>
    <property type="match status" value="1"/>
</dbReference>
<dbReference type="RefSeq" id="WP_090040571.1">
    <property type="nucleotide sequence ID" value="NZ_FOKI01000011.1"/>
</dbReference>
<dbReference type="Gene3D" id="3.40.47.10">
    <property type="match status" value="1"/>
</dbReference>
<dbReference type="PANTHER" id="PTHR43775:SF37">
    <property type="entry name" value="SI:DKEY-61P9.11"/>
    <property type="match status" value="1"/>
</dbReference>
<dbReference type="Pfam" id="PF00109">
    <property type="entry name" value="ketoacyl-synt"/>
    <property type="match status" value="1"/>
</dbReference>
<dbReference type="GO" id="GO:0005886">
    <property type="term" value="C:plasma membrane"/>
    <property type="evidence" value="ECO:0007669"/>
    <property type="project" value="TreeGrafter"/>
</dbReference>
<dbReference type="InterPro" id="IPR016039">
    <property type="entry name" value="Thiolase-like"/>
</dbReference>
<dbReference type="GO" id="GO:0004312">
    <property type="term" value="F:fatty acid synthase activity"/>
    <property type="evidence" value="ECO:0007669"/>
    <property type="project" value="TreeGrafter"/>
</dbReference>
<dbReference type="Pfam" id="PF21394">
    <property type="entry name" value="Beta-ketacyl_N"/>
    <property type="match status" value="1"/>
</dbReference>
<keyword evidence="7" id="KW-1185">Reference proteome</keyword>
<dbReference type="InterPro" id="IPR020841">
    <property type="entry name" value="PKS_Beta-ketoAc_synthase_dom"/>
</dbReference>